<accession>A0ABN1MTA2</accession>
<protein>
    <submittedName>
        <fullName evidence="7">Bax inhibitor-1/YccA family protein</fullName>
    </submittedName>
</protein>
<comment type="similarity">
    <text evidence="2 6">Belongs to the BI1 family.</text>
</comment>
<sequence>MLENILDRTEPVGVKPMTKEFFASVYTYMFVALGISGVTAFMVGEVFQTGFVEFIKSPTGGLSPIFYVIAFAPLGLVLLMQMRMAKLSMSMLLALFVGFSFLMGLSLATIFLQYKLGTIFNVFLISAGMFGGMAILGYTTKTDLSKFGSLMYMLFIGIFIASLVNFFMQSEAMGYWISFIGIFVFTGLTAWEMQKLKYIAADPQYAGEEKKKLALIGGLSLYILFINLFLSLLRVFGRE</sequence>
<evidence type="ECO:0000256" key="1">
    <source>
        <dbReference type="ARBA" id="ARBA00004141"/>
    </source>
</evidence>
<evidence type="ECO:0000313" key="8">
    <source>
        <dbReference type="Proteomes" id="UP001501126"/>
    </source>
</evidence>
<evidence type="ECO:0000256" key="2">
    <source>
        <dbReference type="ARBA" id="ARBA00010350"/>
    </source>
</evidence>
<reference evidence="7 8" key="1">
    <citation type="journal article" date="2019" name="Int. J. Syst. Evol. Microbiol.">
        <title>The Global Catalogue of Microorganisms (GCM) 10K type strain sequencing project: providing services to taxonomists for standard genome sequencing and annotation.</title>
        <authorList>
            <consortium name="The Broad Institute Genomics Platform"/>
            <consortium name="The Broad Institute Genome Sequencing Center for Infectious Disease"/>
            <person name="Wu L."/>
            <person name="Ma J."/>
        </authorList>
    </citation>
    <scope>NUCLEOTIDE SEQUENCE [LARGE SCALE GENOMIC DNA]</scope>
    <source>
        <strain evidence="7 8">JCM 16083</strain>
    </source>
</reference>
<feature type="transmembrane region" description="Helical" evidence="6">
    <location>
        <begin position="118"/>
        <end position="138"/>
    </location>
</feature>
<feature type="transmembrane region" description="Helical" evidence="6">
    <location>
        <begin position="174"/>
        <end position="193"/>
    </location>
</feature>
<proteinExistence type="inferred from homology"/>
<evidence type="ECO:0000256" key="4">
    <source>
        <dbReference type="ARBA" id="ARBA00022989"/>
    </source>
</evidence>
<dbReference type="PANTHER" id="PTHR23291">
    <property type="entry name" value="BAX INHIBITOR-RELATED"/>
    <property type="match status" value="1"/>
</dbReference>
<evidence type="ECO:0000256" key="6">
    <source>
        <dbReference type="RuleBase" id="RU004379"/>
    </source>
</evidence>
<dbReference type="Pfam" id="PF01027">
    <property type="entry name" value="Bax1-I"/>
    <property type="match status" value="1"/>
</dbReference>
<feature type="transmembrane region" description="Helical" evidence="6">
    <location>
        <begin position="150"/>
        <end position="168"/>
    </location>
</feature>
<dbReference type="PANTHER" id="PTHR23291:SF50">
    <property type="entry name" value="PROTEIN LIFEGUARD 4"/>
    <property type="match status" value="1"/>
</dbReference>
<comment type="caution">
    <text evidence="7">The sequence shown here is derived from an EMBL/GenBank/DDBJ whole genome shotgun (WGS) entry which is preliminary data.</text>
</comment>
<organism evidence="7 8">
    <name type="scientific">Wandonia haliotis</name>
    <dbReference type="NCBI Taxonomy" id="574963"/>
    <lineage>
        <taxon>Bacteria</taxon>
        <taxon>Pseudomonadati</taxon>
        <taxon>Bacteroidota</taxon>
        <taxon>Flavobacteriia</taxon>
        <taxon>Flavobacteriales</taxon>
        <taxon>Crocinitomicaceae</taxon>
        <taxon>Wandonia</taxon>
    </lineage>
</organism>
<keyword evidence="3 6" id="KW-0812">Transmembrane</keyword>
<dbReference type="EMBL" id="BAAAFH010000022">
    <property type="protein sequence ID" value="GAA0876403.1"/>
    <property type="molecule type" value="Genomic_DNA"/>
</dbReference>
<evidence type="ECO:0000256" key="3">
    <source>
        <dbReference type="ARBA" id="ARBA00022692"/>
    </source>
</evidence>
<keyword evidence="8" id="KW-1185">Reference proteome</keyword>
<feature type="transmembrane region" description="Helical" evidence="6">
    <location>
        <begin position="213"/>
        <end position="236"/>
    </location>
</feature>
<feature type="transmembrane region" description="Helical" evidence="6">
    <location>
        <begin position="21"/>
        <end position="42"/>
    </location>
</feature>
<gene>
    <name evidence="7" type="ORF">GCM10009118_28130</name>
</gene>
<dbReference type="InterPro" id="IPR006214">
    <property type="entry name" value="Bax_inhibitor_1-related"/>
</dbReference>
<dbReference type="RefSeq" id="WP_343789160.1">
    <property type="nucleotide sequence ID" value="NZ_BAAAFH010000022.1"/>
</dbReference>
<dbReference type="Proteomes" id="UP001501126">
    <property type="component" value="Unassembled WGS sequence"/>
</dbReference>
<feature type="transmembrane region" description="Helical" evidence="6">
    <location>
        <begin position="62"/>
        <end position="80"/>
    </location>
</feature>
<evidence type="ECO:0000256" key="5">
    <source>
        <dbReference type="ARBA" id="ARBA00023136"/>
    </source>
</evidence>
<dbReference type="CDD" id="cd10432">
    <property type="entry name" value="BI-1-like_bacterial"/>
    <property type="match status" value="1"/>
</dbReference>
<keyword evidence="5 6" id="KW-0472">Membrane</keyword>
<keyword evidence="4 6" id="KW-1133">Transmembrane helix</keyword>
<comment type="subcellular location">
    <subcellularLocation>
        <location evidence="1">Membrane</location>
        <topology evidence="1">Multi-pass membrane protein</topology>
    </subcellularLocation>
</comment>
<feature type="transmembrane region" description="Helical" evidence="6">
    <location>
        <begin position="92"/>
        <end position="112"/>
    </location>
</feature>
<evidence type="ECO:0000313" key="7">
    <source>
        <dbReference type="EMBL" id="GAA0876403.1"/>
    </source>
</evidence>
<name>A0ABN1MTA2_9FLAO</name>